<dbReference type="OrthoDB" id="414945at2759"/>
<proteinExistence type="predicted"/>
<dbReference type="PaxDb" id="4097-A0A1S4CVA4"/>
<organism evidence="1">
    <name type="scientific">Nicotiana tabacum</name>
    <name type="common">Common tobacco</name>
    <dbReference type="NCBI Taxonomy" id="4097"/>
    <lineage>
        <taxon>Eukaryota</taxon>
        <taxon>Viridiplantae</taxon>
        <taxon>Streptophyta</taxon>
        <taxon>Embryophyta</taxon>
        <taxon>Tracheophyta</taxon>
        <taxon>Spermatophyta</taxon>
        <taxon>Magnoliopsida</taxon>
        <taxon>eudicotyledons</taxon>
        <taxon>Gunneridae</taxon>
        <taxon>Pentapetalae</taxon>
        <taxon>asterids</taxon>
        <taxon>lamiids</taxon>
        <taxon>Solanales</taxon>
        <taxon>Solanaceae</taxon>
        <taxon>Nicotianoideae</taxon>
        <taxon>Nicotianeae</taxon>
        <taxon>Nicotiana</taxon>
    </lineage>
</organism>
<evidence type="ECO:0000313" key="1">
    <source>
        <dbReference type="RefSeq" id="XP_016505050.1"/>
    </source>
</evidence>
<dbReference type="PANTHER" id="PTHR11439">
    <property type="entry name" value="GAG-POL-RELATED RETROTRANSPOSON"/>
    <property type="match status" value="1"/>
</dbReference>
<dbReference type="STRING" id="4097.A0A1S4CVA4"/>
<name>A0A1S4CVA4_TOBAC</name>
<sequence>MDVIFYEDIFPFSSSPTSPSSVFPAPSSSHLSDPSTPSSSFPIHSSHALVSSTSSSASFPASLSHVLRRHCGSSIVLLVVYVDDIILTGIEVAYVPSGLLLQQKKFIRDLLKEYHSEYVSSVTCPIDLNHKVKADMRELMLSPELHRSLGKLNFLTHIKPDLSFAVQHLNQFLHSPSISLMHVALHILRYLKGSSDIGVFISNSHDLSLSVYCERDWAACPDTRRSVTDLCILLGDSLVGWKANKQPVVSLSSAEVEHRAISNCN</sequence>
<reference evidence="1" key="1">
    <citation type="submission" date="2025-08" db="UniProtKB">
        <authorList>
            <consortium name="RefSeq"/>
        </authorList>
    </citation>
    <scope>IDENTIFICATION</scope>
</reference>
<accession>A0A1S4CVA4</accession>
<dbReference type="AlphaFoldDB" id="A0A1S4CVA4"/>
<dbReference type="CDD" id="cd09272">
    <property type="entry name" value="RNase_HI_RT_Ty1"/>
    <property type="match status" value="1"/>
</dbReference>
<gene>
    <name evidence="1" type="primary">LOC107822979</name>
</gene>
<protein>
    <submittedName>
        <fullName evidence="1">Uncharacterized mitochondrial protein AtMg00810-like</fullName>
    </submittedName>
</protein>
<dbReference type="KEGG" id="nta:107822979"/>
<dbReference type="RefSeq" id="XP_016505050.1">
    <property type="nucleotide sequence ID" value="XM_016649564.1"/>
</dbReference>
<dbReference type="PANTHER" id="PTHR11439:SF470">
    <property type="entry name" value="CYSTEINE-RICH RLK (RECEPTOR-LIKE PROTEIN KINASE) 8"/>
    <property type="match status" value="1"/>
</dbReference>